<dbReference type="PANTHER" id="PTHR46496:SF1">
    <property type="entry name" value="ZEAXANTHIN EPOXIDASE, CHLOROPLASTIC"/>
    <property type="match status" value="1"/>
</dbReference>
<sequence>MTLQQILARAVGEDIIMNESNVVDFEDDGQKVTVILENGQHYEGDVLVGADGIWSKVFLFFFFVMCITKFFNEN</sequence>
<dbReference type="PANTHER" id="PTHR46496">
    <property type="match status" value="1"/>
</dbReference>
<dbReference type="OrthoDB" id="1741558at2759"/>
<dbReference type="GO" id="GO:0016491">
    <property type="term" value="F:oxidoreductase activity"/>
    <property type="evidence" value="ECO:0007669"/>
    <property type="project" value="UniProtKB-KW"/>
</dbReference>
<evidence type="ECO:0000256" key="4">
    <source>
        <dbReference type="ARBA" id="ARBA00023002"/>
    </source>
</evidence>
<feature type="non-terminal residue" evidence="5">
    <location>
        <position position="1"/>
    </location>
</feature>
<proteinExistence type="predicted"/>
<dbReference type="EMBL" id="CACTIH010007271">
    <property type="protein sequence ID" value="CAA3007244.1"/>
    <property type="molecule type" value="Genomic_DNA"/>
</dbReference>
<comment type="cofactor">
    <cofactor evidence="1">
        <name>FAD</name>
        <dbReference type="ChEBI" id="CHEBI:57692"/>
    </cofactor>
</comment>
<dbReference type="Gene3D" id="3.50.50.60">
    <property type="entry name" value="FAD/NAD(P)-binding domain"/>
    <property type="match status" value="1"/>
</dbReference>
<dbReference type="Proteomes" id="UP000594638">
    <property type="component" value="Unassembled WGS sequence"/>
</dbReference>
<organism evidence="5 6">
    <name type="scientific">Olea europaea subsp. europaea</name>
    <dbReference type="NCBI Taxonomy" id="158383"/>
    <lineage>
        <taxon>Eukaryota</taxon>
        <taxon>Viridiplantae</taxon>
        <taxon>Streptophyta</taxon>
        <taxon>Embryophyta</taxon>
        <taxon>Tracheophyta</taxon>
        <taxon>Spermatophyta</taxon>
        <taxon>Magnoliopsida</taxon>
        <taxon>eudicotyledons</taxon>
        <taxon>Gunneridae</taxon>
        <taxon>Pentapetalae</taxon>
        <taxon>asterids</taxon>
        <taxon>lamiids</taxon>
        <taxon>Lamiales</taxon>
        <taxon>Oleaceae</taxon>
        <taxon>Oleeae</taxon>
        <taxon>Olea</taxon>
    </lineage>
</organism>
<keyword evidence="6" id="KW-1185">Reference proteome</keyword>
<accession>A0A8S0TMW9</accession>
<comment type="caution">
    <text evidence="5">The sequence shown here is derived from an EMBL/GenBank/DDBJ whole genome shotgun (WGS) entry which is preliminary data.</text>
</comment>
<reference evidence="5 6" key="1">
    <citation type="submission" date="2019-12" db="EMBL/GenBank/DDBJ databases">
        <authorList>
            <person name="Alioto T."/>
            <person name="Alioto T."/>
            <person name="Gomez Garrido J."/>
        </authorList>
    </citation>
    <scope>NUCLEOTIDE SEQUENCE [LARGE SCALE GENOMIC DNA]</scope>
</reference>
<keyword evidence="4" id="KW-0560">Oxidoreductase</keyword>
<gene>
    <name evidence="5" type="ORF">OLEA9_D003847</name>
</gene>
<evidence type="ECO:0000256" key="3">
    <source>
        <dbReference type="ARBA" id="ARBA00022827"/>
    </source>
</evidence>
<evidence type="ECO:0000256" key="1">
    <source>
        <dbReference type="ARBA" id="ARBA00001974"/>
    </source>
</evidence>
<dbReference type="InterPro" id="IPR036188">
    <property type="entry name" value="FAD/NAD-bd_sf"/>
</dbReference>
<protein>
    <submittedName>
        <fullName evidence="5">Zeaxanthin epoxidase</fullName>
    </submittedName>
</protein>
<dbReference type="Gramene" id="OE9D003847T1">
    <property type="protein sequence ID" value="OE9D003847C1"/>
    <property type="gene ID" value="OE9D003847"/>
</dbReference>
<evidence type="ECO:0000313" key="5">
    <source>
        <dbReference type="EMBL" id="CAA3007244.1"/>
    </source>
</evidence>
<dbReference type="SUPFAM" id="SSF51905">
    <property type="entry name" value="FAD/NAD(P)-binding domain"/>
    <property type="match status" value="1"/>
</dbReference>
<evidence type="ECO:0000313" key="6">
    <source>
        <dbReference type="Proteomes" id="UP000594638"/>
    </source>
</evidence>
<keyword evidence="3" id="KW-0274">FAD</keyword>
<dbReference type="AlphaFoldDB" id="A0A8S0TMW9"/>
<keyword evidence="2" id="KW-0285">Flavoprotein</keyword>
<evidence type="ECO:0000256" key="2">
    <source>
        <dbReference type="ARBA" id="ARBA00022630"/>
    </source>
</evidence>
<name>A0A8S0TMW9_OLEEU</name>